<dbReference type="InterPro" id="IPR036259">
    <property type="entry name" value="MFS_trans_sf"/>
</dbReference>
<reference evidence="2" key="1">
    <citation type="submission" date="2019-06" db="EMBL/GenBank/DDBJ databases">
        <authorList>
            <person name="Zheng W."/>
        </authorList>
    </citation>
    <scope>NUCLEOTIDE SEQUENCE</scope>
    <source>
        <strain evidence="2">QDHG01</strain>
    </source>
</reference>
<sequence>MFGGLNPALDSILVMLARCGVKVALDLCYLANSTIFPAIFAGTAFGLCNIGGKLFTIIAPLLAEVDKPIPMITFSVVSGAAIFAALMLRPPKSSELGGKH</sequence>
<keyword evidence="1" id="KW-0812">Transmembrane</keyword>
<gene>
    <name evidence="2" type="ORF">FGO68_gene499</name>
</gene>
<dbReference type="SUPFAM" id="SSF103473">
    <property type="entry name" value="MFS general substrate transporter"/>
    <property type="match status" value="1"/>
</dbReference>
<name>A0A8J8NE18_HALGN</name>
<keyword evidence="1" id="KW-0472">Membrane</keyword>
<dbReference type="Proteomes" id="UP000785679">
    <property type="component" value="Unassembled WGS sequence"/>
</dbReference>
<dbReference type="EMBL" id="RRYP01020303">
    <property type="protein sequence ID" value="TNV72971.1"/>
    <property type="molecule type" value="Genomic_DNA"/>
</dbReference>
<proteinExistence type="predicted"/>
<protein>
    <submittedName>
        <fullName evidence="2">Uncharacterized protein</fullName>
    </submittedName>
</protein>
<dbReference type="AlphaFoldDB" id="A0A8J8NE18"/>
<evidence type="ECO:0000313" key="3">
    <source>
        <dbReference type="Proteomes" id="UP000785679"/>
    </source>
</evidence>
<feature type="transmembrane region" description="Helical" evidence="1">
    <location>
        <begin position="69"/>
        <end position="88"/>
    </location>
</feature>
<accession>A0A8J8NE18</accession>
<evidence type="ECO:0000313" key="2">
    <source>
        <dbReference type="EMBL" id="TNV72971.1"/>
    </source>
</evidence>
<keyword evidence="3" id="KW-1185">Reference proteome</keyword>
<feature type="transmembrane region" description="Helical" evidence="1">
    <location>
        <begin position="38"/>
        <end position="63"/>
    </location>
</feature>
<keyword evidence="1" id="KW-1133">Transmembrane helix</keyword>
<comment type="caution">
    <text evidence="2">The sequence shown here is derived from an EMBL/GenBank/DDBJ whole genome shotgun (WGS) entry which is preliminary data.</text>
</comment>
<dbReference type="OrthoDB" id="289899at2759"/>
<organism evidence="2 3">
    <name type="scientific">Halteria grandinella</name>
    <dbReference type="NCBI Taxonomy" id="5974"/>
    <lineage>
        <taxon>Eukaryota</taxon>
        <taxon>Sar</taxon>
        <taxon>Alveolata</taxon>
        <taxon>Ciliophora</taxon>
        <taxon>Intramacronucleata</taxon>
        <taxon>Spirotrichea</taxon>
        <taxon>Stichotrichia</taxon>
        <taxon>Sporadotrichida</taxon>
        <taxon>Halteriidae</taxon>
        <taxon>Halteria</taxon>
    </lineage>
</organism>
<evidence type="ECO:0000256" key="1">
    <source>
        <dbReference type="SAM" id="Phobius"/>
    </source>
</evidence>